<sequence length="148" mass="17142">MENNPHDQLASCLIGDFLYGSTFEDLKHRVQEIPTIEKLFHESPQFWLNLLKRYIIDGKYVICELKHCLAEISTNGHLEAQQMAGLYSNVFVLLYSNVDVWQTLVRCRDTFPIVAKGYPNHNRATTLSATEKTQRFLPQVMPVRYPVI</sequence>
<accession>A0A4Y2QYC1</accession>
<reference evidence="1 2" key="1">
    <citation type="journal article" date="2019" name="Sci. Rep.">
        <title>Orb-weaving spider Araneus ventricosus genome elucidates the spidroin gene catalogue.</title>
        <authorList>
            <person name="Kono N."/>
            <person name="Nakamura H."/>
            <person name="Ohtoshi R."/>
            <person name="Moran D.A.P."/>
            <person name="Shinohara A."/>
            <person name="Yoshida Y."/>
            <person name="Fujiwara M."/>
            <person name="Mori M."/>
            <person name="Tomita M."/>
            <person name="Arakawa K."/>
        </authorList>
    </citation>
    <scope>NUCLEOTIDE SEQUENCE [LARGE SCALE GENOMIC DNA]</scope>
</reference>
<comment type="caution">
    <text evidence="1">The sequence shown here is derived from an EMBL/GenBank/DDBJ whole genome shotgun (WGS) entry which is preliminary data.</text>
</comment>
<name>A0A4Y2QYC1_ARAVE</name>
<dbReference type="Proteomes" id="UP000499080">
    <property type="component" value="Unassembled WGS sequence"/>
</dbReference>
<gene>
    <name evidence="1" type="ORF">AVEN_62912_1</name>
</gene>
<dbReference type="EMBL" id="BGPR01223893">
    <property type="protein sequence ID" value="GBN68135.1"/>
    <property type="molecule type" value="Genomic_DNA"/>
</dbReference>
<dbReference type="Gene3D" id="3.30.830.10">
    <property type="entry name" value="Metalloenzyme, LuxS/M16 peptidase-like"/>
    <property type="match status" value="1"/>
</dbReference>
<evidence type="ECO:0000313" key="1">
    <source>
        <dbReference type="EMBL" id="GBN68135.1"/>
    </source>
</evidence>
<dbReference type="OrthoDB" id="8321819at2759"/>
<keyword evidence="2" id="KW-1185">Reference proteome</keyword>
<dbReference type="AlphaFoldDB" id="A0A4Y2QYC1"/>
<protein>
    <submittedName>
        <fullName evidence="1">Uncharacterized protein</fullName>
    </submittedName>
</protein>
<organism evidence="1 2">
    <name type="scientific">Araneus ventricosus</name>
    <name type="common">Orbweaver spider</name>
    <name type="synonym">Epeira ventricosa</name>
    <dbReference type="NCBI Taxonomy" id="182803"/>
    <lineage>
        <taxon>Eukaryota</taxon>
        <taxon>Metazoa</taxon>
        <taxon>Ecdysozoa</taxon>
        <taxon>Arthropoda</taxon>
        <taxon>Chelicerata</taxon>
        <taxon>Arachnida</taxon>
        <taxon>Araneae</taxon>
        <taxon>Araneomorphae</taxon>
        <taxon>Entelegynae</taxon>
        <taxon>Araneoidea</taxon>
        <taxon>Araneidae</taxon>
        <taxon>Araneus</taxon>
    </lineage>
</organism>
<proteinExistence type="predicted"/>
<evidence type="ECO:0000313" key="2">
    <source>
        <dbReference type="Proteomes" id="UP000499080"/>
    </source>
</evidence>